<dbReference type="Proteomes" id="UP000746471">
    <property type="component" value="Unassembled WGS sequence"/>
</dbReference>
<name>A0ABS5PNX2_9FIRM</name>
<evidence type="ECO:0000313" key="2">
    <source>
        <dbReference type="EMBL" id="MBS7526873.1"/>
    </source>
</evidence>
<dbReference type="Gene3D" id="2.60.40.1120">
    <property type="entry name" value="Carboxypeptidase-like, regulatory domain"/>
    <property type="match status" value="1"/>
</dbReference>
<feature type="signal peptide" evidence="1">
    <location>
        <begin position="1"/>
        <end position="23"/>
    </location>
</feature>
<evidence type="ECO:0000256" key="1">
    <source>
        <dbReference type="SAM" id="SignalP"/>
    </source>
</evidence>
<accession>A0ABS5PNX2</accession>
<dbReference type="InterPro" id="IPR008969">
    <property type="entry name" value="CarboxyPept-like_regulatory"/>
</dbReference>
<reference evidence="2 3" key="1">
    <citation type="submission" date="2021-05" db="EMBL/GenBank/DDBJ databases">
        <title>Fusibacter ferrireducens sp. nov., an anaerobic, sulfur- and Fe-reducing bacterium isolated from the mangrove sediment.</title>
        <authorList>
            <person name="Qiu D."/>
        </authorList>
    </citation>
    <scope>NUCLEOTIDE SEQUENCE [LARGE SCALE GENOMIC DNA]</scope>
    <source>
        <strain evidence="2 3">DSM 12116</strain>
    </source>
</reference>
<organism evidence="2 3">
    <name type="scientific">Fusibacter paucivorans</name>
    <dbReference type="NCBI Taxonomy" id="76009"/>
    <lineage>
        <taxon>Bacteria</taxon>
        <taxon>Bacillati</taxon>
        <taxon>Bacillota</taxon>
        <taxon>Clostridia</taxon>
        <taxon>Eubacteriales</taxon>
        <taxon>Eubacteriales Family XII. Incertae Sedis</taxon>
        <taxon>Fusibacter</taxon>
    </lineage>
</organism>
<dbReference type="SUPFAM" id="SSF49464">
    <property type="entry name" value="Carboxypeptidase regulatory domain-like"/>
    <property type="match status" value="1"/>
</dbReference>
<keyword evidence="1" id="KW-0732">Signal</keyword>
<sequence length="523" mass="57232">MKKIHMLLLALCFIAGTMSSAFADVNQSVPTAQTVAVPTAIPAVVIPKVTVVANDVKMWQMIEFTVENAPTAAQAWVGLFEYSPDAEWYQAGWESAYKAKIMIANLGTTPYFETIKSTEQKQYVIALFDQYGYDLMPVAVSEPITVEPMYLSKNMFTERAAYDAEMKQIYAEKYVGTYEIKTEMNKGVCNPNITAEEILHYITLKNSNTSFEQPKQTAYDQNGILSEIPASANWYSYPKDTTDDAAVIDSPAVEGKREMLFDNEDFYKMKPAPTKATSFTVQETLILDYLEVMHQLGTIPNADSTIHLKDASGNVYGPWPAVLGESFDAESIDAAGYTVLFVKPNAVLYPGTYTIMNAENASWLYSDYSENAGMAYIEGVIPAQGNTVNTPTTSTPTALPPIQDTEDSIADNQASNNAQAVSLPVITVRGHLYDASLAPLPNTTIQYSQNGLTLGSVTTDASGTFALTLQSGLYAFSCSSETITPEQPGSETLETVESQLQYIAVGYRSPQSIYLLKTDEAAE</sequence>
<keyword evidence="3" id="KW-1185">Reference proteome</keyword>
<feature type="chain" id="PRO_5046347145" evidence="1">
    <location>
        <begin position="24"/>
        <end position="523"/>
    </location>
</feature>
<gene>
    <name evidence="2" type="ORF">KHM83_09305</name>
</gene>
<evidence type="ECO:0000313" key="3">
    <source>
        <dbReference type="Proteomes" id="UP000746471"/>
    </source>
</evidence>
<dbReference type="RefSeq" id="WP_213236736.1">
    <property type="nucleotide sequence ID" value="NZ_JAHBCL010000014.1"/>
</dbReference>
<protein>
    <submittedName>
        <fullName evidence="2">Carboxypeptidase regulatory-like domain-containing protein</fullName>
    </submittedName>
</protein>
<comment type="caution">
    <text evidence="2">The sequence shown here is derived from an EMBL/GenBank/DDBJ whole genome shotgun (WGS) entry which is preliminary data.</text>
</comment>
<dbReference type="EMBL" id="JAHBCL010000014">
    <property type="protein sequence ID" value="MBS7526873.1"/>
    <property type="molecule type" value="Genomic_DNA"/>
</dbReference>
<proteinExistence type="predicted"/>